<feature type="region of interest" description="Disordered" evidence="7">
    <location>
        <begin position="1675"/>
        <end position="1702"/>
    </location>
</feature>
<feature type="compositionally biased region" description="Polar residues" evidence="7">
    <location>
        <begin position="84"/>
        <end position="100"/>
    </location>
</feature>
<dbReference type="PANTHER" id="PTHR21704">
    <property type="entry name" value="NIPPED-B-LIKE PROTEIN DELANGIN SCC2-RELATED"/>
    <property type="match status" value="1"/>
</dbReference>
<dbReference type="Pfam" id="PF12830">
    <property type="entry name" value="Nipped-B_C"/>
    <property type="match status" value="1"/>
</dbReference>
<evidence type="ECO:0000256" key="7">
    <source>
        <dbReference type="SAM" id="MobiDB-lite"/>
    </source>
</evidence>
<reference evidence="9 10" key="1">
    <citation type="submission" date="2015-08" db="EMBL/GenBank/DDBJ databases">
        <title>Next Generation Sequencing and Analysis of the Genome of Puccinia sorghi L Schw, the Causal Agent of Maize Common Rust.</title>
        <authorList>
            <person name="Rochi L."/>
            <person name="Burguener G."/>
            <person name="Darino M."/>
            <person name="Turjanski A."/>
            <person name="Kreff E."/>
            <person name="Dieguez M.J."/>
            <person name="Sacco F."/>
        </authorList>
    </citation>
    <scope>NUCLEOTIDE SEQUENCE [LARGE SCALE GENOMIC DNA]</scope>
    <source>
        <strain evidence="9 10">RO10H11247</strain>
    </source>
</reference>
<feature type="region of interest" description="Disordered" evidence="7">
    <location>
        <begin position="1"/>
        <end position="31"/>
    </location>
</feature>
<feature type="compositionally biased region" description="Low complexity" evidence="7">
    <location>
        <begin position="199"/>
        <end position="210"/>
    </location>
</feature>
<comment type="subcellular location">
    <subcellularLocation>
        <location evidence="1 6">Nucleus</location>
    </subcellularLocation>
</comment>
<evidence type="ECO:0000256" key="4">
    <source>
        <dbReference type="ARBA" id="ARBA00023242"/>
    </source>
</evidence>
<keyword evidence="5 6" id="KW-0131">Cell cycle</keyword>
<dbReference type="GO" id="GO:0090694">
    <property type="term" value="C:Scc2-Scc4 cohesin loading complex"/>
    <property type="evidence" value="ECO:0007669"/>
    <property type="project" value="TreeGrafter"/>
</dbReference>
<dbReference type="GO" id="GO:0061775">
    <property type="term" value="F:cohesin loader activity"/>
    <property type="evidence" value="ECO:0007669"/>
    <property type="project" value="InterPro"/>
</dbReference>
<dbReference type="Gene3D" id="1.25.10.10">
    <property type="entry name" value="Leucine-rich Repeat Variant"/>
    <property type="match status" value="2"/>
</dbReference>
<comment type="similarity">
    <text evidence="2 6">Belongs to the SCC2/Nipped-B family.</text>
</comment>
<dbReference type="VEuPathDB" id="FungiDB:VP01_429g2"/>
<dbReference type="Pfam" id="PF12765">
    <property type="entry name" value="Cohesin_HEAT"/>
    <property type="match status" value="1"/>
</dbReference>
<evidence type="ECO:0000256" key="5">
    <source>
        <dbReference type="ARBA" id="ARBA00023306"/>
    </source>
</evidence>
<feature type="compositionally biased region" description="Polar residues" evidence="7">
    <location>
        <begin position="211"/>
        <end position="221"/>
    </location>
</feature>
<feature type="region of interest" description="Disordered" evidence="7">
    <location>
        <begin position="194"/>
        <end position="225"/>
    </location>
</feature>
<evidence type="ECO:0000256" key="1">
    <source>
        <dbReference type="ARBA" id="ARBA00004123"/>
    </source>
</evidence>
<dbReference type="SUPFAM" id="SSF48371">
    <property type="entry name" value="ARM repeat"/>
    <property type="match status" value="1"/>
</dbReference>
<protein>
    <recommendedName>
        <fullName evidence="6">Sister chromatid cohesion protein</fullName>
    </recommendedName>
</protein>
<evidence type="ECO:0000259" key="8">
    <source>
        <dbReference type="Pfam" id="PF12830"/>
    </source>
</evidence>
<dbReference type="CDD" id="cd23958">
    <property type="entry name" value="SCC2"/>
    <property type="match status" value="1"/>
</dbReference>
<dbReference type="InterPro" id="IPR011989">
    <property type="entry name" value="ARM-like"/>
</dbReference>
<feature type="domain" description="Sister chromatid cohesion C-terminal" evidence="8">
    <location>
        <begin position="1343"/>
        <end position="1525"/>
    </location>
</feature>
<evidence type="ECO:0000313" key="9">
    <source>
        <dbReference type="EMBL" id="KNZ50673.1"/>
    </source>
</evidence>
<organism evidence="9 10">
    <name type="scientific">Puccinia sorghi</name>
    <dbReference type="NCBI Taxonomy" id="27349"/>
    <lineage>
        <taxon>Eukaryota</taxon>
        <taxon>Fungi</taxon>
        <taxon>Dikarya</taxon>
        <taxon>Basidiomycota</taxon>
        <taxon>Pucciniomycotina</taxon>
        <taxon>Pucciniomycetes</taxon>
        <taxon>Pucciniales</taxon>
        <taxon>Pucciniaceae</taxon>
        <taxon>Puccinia</taxon>
    </lineage>
</organism>
<dbReference type="FunFam" id="1.25.10.10:FF:001590">
    <property type="entry name" value="Sister chromatid cohesion protein"/>
    <property type="match status" value="1"/>
</dbReference>
<accession>A0A0L6UQ48</accession>
<keyword evidence="10" id="KW-1185">Reference proteome</keyword>
<keyword evidence="4 6" id="KW-0539">Nucleus</keyword>
<keyword evidence="3 6" id="KW-0677">Repeat</keyword>
<dbReference type="InterPro" id="IPR016024">
    <property type="entry name" value="ARM-type_fold"/>
</dbReference>
<dbReference type="GO" id="GO:0034087">
    <property type="term" value="P:establishment of mitotic sister chromatid cohesion"/>
    <property type="evidence" value="ECO:0007669"/>
    <property type="project" value="TreeGrafter"/>
</dbReference>
<dbReference type="EMBL" id="LAVV01009390">
    <property type="protein sequence ID" value="KNZ50673.1"/>
    <property type="molecule type" value="Genomic_DNA"/>
</dbReference>
<dbReference type="GO" id="GO:0140588">
    <property type="term" value="P:chromatin looping"/>
    <property type="evidence" value="ECO:0007669"/>
    <property type="project" value="InterPro"/>
</dbReference>
<name>A0A0L6UQ48_9BASI</name>
<proteinExistence type="inferred from homology"/>
<gene>
    <name evidence="9" type="ORF">VP01_429g2</name>
</gene>
<evidence type="ECO:0000256" key="3">
    <source>
        <dbReference type="ARBA" id="ARBA00022737"/>
    </source>
</evidence>
<dbReference type="Proteomes" id="UP000037035">
    <property type="component" value="Unassembled WGS sequence"/>
</dbReference>
<feature type="region of interest" description="Disordered" evidence="7">
    <location>
        <begin position="62"/>
        <end position="100"/>
    </location>
</feature>
<sequence length="1702" mass="189051">MNLSTRSAYRSRPNNNPHEGNLTQSPHALKKRRTNKEIKHVAPLPIKLPASNPPVTNNSSTIVFSSSPIKPSSTNIPSSLSTSATKSHCQSSAPTTSVCHQDPSQKFLSLVEDVLEADDMAVAAQYFCQLHSQFILSPQIVSQIKSFLEQTDGEAVQKMSIADLTRLIKILERGVKLVEDLSIIPAELKYRRTPGLLPNSSSSKQSGNKKTTPTGSRSAKPSSKRRLRTFVEDLGDGQMQDATLNPELEHEELHINTIEERLKDFHIALHSTDATLALLAYDKYLPKQCYSEELIRSIFKGTKDQLTTLILPFVEANHKGTQDVLWFTLVEAYSQKLRQIMCTSAVISSYVAQIFSLLSTSIVPKVDVLVRQIDLSESIIASVAYISIAPFFVDCGPMVDLPSNTKSKKVSPENGSMKAMRLECLKLLRWIIEEILNSILNLPDQSPRSSKAVYQLANGKSIRTFSALLLHIVQCCLSGARSRVGSILSSSAPGFLNARSTESKDIITPPFTEFYQSDGAAAFDAVRDFIEPQISAATKLSKKIMSFLLQKLALSGKSTKSTHEAQYRVLFDKLVEDLISVLFLPDWPVAEFMLGLFCKTMIGLLESSKASADSNAVKSMCLDFLGPITAKLMEPIEPRYEQSPIQTTPPLPFKAIISTLDQNALSTLFQLQKIVLTSLNAANSSSDLSHVRVSIPESAALTPSDNSRIFYPQAAADFAHAQWIYEMINASNTLQSLQDQYQADSQRAQEVSEEEQLESSKQQAFLHLLNSCIEELGSMHLTRRKSTVIQDVRYIMLNDFDVMDPTMRNGPVTEAISKIQGLKGLADVFLERIMATSASPSVTFRSKAIKALALVVAKDETVFLQDSVRKAIENRMHDSSPAVRDATLELVGKYVGERPDLAVAFLPQISARIADKGVSVRKRVVKLLKSIYLILNEEGWIDFKVDISLRLISRINDEETSIKVLAMNALDDLWFNQTAGVASNVSLTSSILMKVTAACKELPSPVESVVKFIIKQYVKRGDAARQQFEQRCKKIVEHLIDQLMDVAPDCDPAFRDVECIQTICILTFASPNLLEPNKALMLLPYLKGATTPSETLMVQYLLRIFRACVSLIPKSSSTFGEQLQRALLVLVNKPNLNGGGAVLQELIACFCAVVIHQTRNYDQLLNVFKACEHRLRNDIKQLDDSSAIPNTKSLPVLMYLVSTLVAHGQLDRLPTGQEHVREALKTISQDSMHVHIYNILLRIYDAKPAQKLKNITLTCLGFLYRAFPSLMTRHDSITLMDNVFNNHHESDLQHRLLKLIVDSISNQIEQGQGGAELAVDAKEVDVNQLIGNVDTFPDSGVISAIVQRYLPQITTLAQSTKPHIQKIAVDIISFTIKQGLTHPLECVPVLVALESSNDATIASQVFALHTLLHVQRGNLVHCRFLETMNKVFDCHNNASGTSVLAKGYSRNPSRSVLASWYTLLSEKRVWRLAFLKSLIKSFSIDPHVDVIYRKTICFQQYLAEALLTLELKTEEEAMVLIDSLNCSVGQSAYQTLQLLDGDPWKDILGSKPRQDESENNGSESRCLRSGFNTSIVLGIAFLLRDLLKQVYSISDQKLSKFAAGMDKATTGKASKEKLVSRSLGVKELVERFDVELPQKVPGLDERLDESERLQKQTEAFGDLVRYDSEVVQNDASMDVIGDEEERSFSADENGMDEDVEGM</sequence>
<dbReference type="GO" id="GO:0003682">
    <property type="term" value="F:chromatin binding"/>
    <property type="evidence" value="ECO:0007669"/>
    <property type="project" value="TreeGrafter"/>
</dbReference>
<dbReference type="OrthoDB" id="418242at2759"/>
<feature type="compositionally biased region" description="Acidic residues" evidence="7">
    <location>
        <begin position="1693"/>
        <end position="1702"/>
    </location>
</feature>
<dbReference type="InterPro" id="IPR026003">
    <property type="entry name" value="Cohesin_HEAT"/>
</dbReference>
<evidence type="ECO:0000256" key="6">
    <source>
        <dbReference type="RuleBase" id="RU364107"/>
    </source>
</evidence>
<feature type="compositionally biased region" description="Polar residues" evidence="7">
    <location>
        <begin position="1"/>
        <end position="26"/>
    </location>
</feature>
<evidence type="ECO:0000256" key="2">
    <source>
        <dbReference type="ARBA" id="ARBA00009252"/>
    </source>
</evidence>
<dbReference type="GO" id="GO:0071169">
    <property type="term" value="P:establishment of protein localization to chromatin"/>
    <property type="evidence" value="ECO:0007669"/>
    <property type="project" value="TreeGrafter"/>
</dbReference>
<evidence type="ECO:0000313" key="10">
    <source>
        <dbReference type="Proteomes" id="UP000037035"/>
    </source>
</evidence>
<dbReference type="PANTHER" id="PTHR21704:SF18">
    <property type="entry name" value="NIPPED-B-LIKE PROTEIN"/>
    <property type="match status" value="1"/>
</dbReference>
<dbReference type="GO" id="GO:0010468">
    <property type="term" value="P:regulation of gene expression"/>
    <property type="evidence" value="ECO:0007669"/>
    <property type="project" value="InterPro"/>
</dbReference>
<dbReference type="InterPro" id="IPR024986">
    <property type="entry name" value="Nipped-B_C"/>
</dbReference>
<dbReference type="InterPro" id="IPR033031">
    <property type="entry name" value="Scc2/Nipped-B"/>
</dbReference>
<feature type="compositionally biased region" description="Low complexity" evidence="7">
    <location>
        <begin position="71"/>
        <end position="83"/>
    </location>
</feature>
<dbReference type="GO" id="GO:1990414">
    <property type="term" value="P:replication-born double-strand break repair via sister chromatid exchange"/>
    <property type="evidence" value="ECO:0007669"/>
    <property type="project" value="TreeGrafter"/>
</dbReference>
<dbReference type="STRING" id="27349.A0A0L6UQ48"/>
<comment type="caution">
    <text evidence="9">The sequence shown here is derived from an EMBL/GenBank/DDBJ whole genome shotgun (WGS) entry which is preliminary data.</text>
</comment>